<dbReference type="Gene3D" id="1.10.10.60">
    <property type="entry name" value="Homeodomain-like"/>
    <property type="match status" value="2"/>
</dbReference>
<dbReference type="PROSITE" id="PS00041">
    <property type="entry name" value="HTH_ARAC_FAMILY_1"/>
    <property type="match status" value="1"/>
</dbReference>
<dbReference type="Proteomes" id="UP001198151">
    <property type="component" value="Unassembled WGS sequence"/>
</dbReference>
<dbReference type="CDD" id="cd17536">
    <property type="entry name" value="REC_YesN-like"/>
    <property type="match status" value="1"/>
</dbReference>
<gene>
    <name evidence="13" type="ORF">LKD70_09450</name>
</gene>
<comment type="subcellular location">
    <subcellularLocation>
        <location evidence="1">Cytoplasm</location>
    </subcellularLocation>
</comment>
<keyword evidence="14" id="KW-1185">Reference proteome</keyword>
<evidence type="ECO:0000313" key="14">
    <source>
        <dbReference type="Proteomes" id="UP001198151"/>
    </source>
</evidence>
<keyword evidence="5" id="KW-0902">Two-component regulatory system</keyword>
<dbReference type="InterPro" id="IPR018062">
    <property type="entry name" value="HTH_AraC-typ_CS"/>
</dbReference>
<dbReference type="PANTHER" id="PTHR42713:SF3">
    <property type="entry name" value="TRANSCRIPTIONAL REGULATORY PROTEIN HPTR"/>
    <property type="match status" value="1"/>
</dbReference>
<keyword evidence="3" id="KW-0963">Cytoplasm</keyword>
<dbReference type="Pfam" id="PF00072">
    <property type="entry name" value="Response_reg"/>
    <property type="match status" value="1"/>
</dbReference>
<feature type="domain" description="Response regulatory" evidence="12">
    <location>
        <begin position="3"/>
        <end position="120"/>
    </location>
</feature>
<dbReference type="SMART" id="SM00342">
    <property type="entry name" value="HTH_ARAC"/>
    <property type="match status" value="1"/>
</dbReference>
<dbReference type="SUPFAM" id="SSF52172">
    <property type="entry name" value="CheY-like"/>
    <property type="match status" value="1"/>
</dbReference>
<evidence type="ECO:0000259" key="11">
    <source>
        <dbReference type="PROSITE" id="PS01124"/>
    </source>
</evidence>
<dbReference type="PROSITE" id="PS01124">
    <property type="entry name" value="HTH_ARAC_FAMILY_2"/>
    <property type="match status" value="1"/>
</dbReference>
<dbReference type="InterPro" id="IPR009057">
    <property type="entry name" value="Homeodomain-like_sf"/>
</dbReference>
<keyword evidence="7" id="KW-0238">DNA-binding</keyword>
<dbReference type="RefSeq" id="WP_227707785.1">
    <property type="nucleotide sequence ID" value="NZ_JAJEQX010000015.1"/>
</dbReference>
<dbReference type="PROSITE" id="PS50110">
    <property type="entry name" value="RESPONSE_REGULATORY"/>
    <property type="match status" value="1"/>
</dbReference>
<dbReference type="Gene3D" id="3.40.50.2300">
    <property type="match status" value="1"/>
</dbReference>
<keyword evidence="4 10" id="KW-0597">Phosphoprotein</keyword>
<evidence type="ECO:0000256" key="2">
    <source>
        <dbReference type="ARBA" id="ARBA00018672"/>
    </source>
</evidence>
<name>A0ABS8FXE2_9FIRM</name>
<feature type="domain" description="HTH araC/xylS-type" evidence="11">
    <location>
        <begin position="394"/>
        <end position="494"/>
    </location>
</feature>
<dbReference type="InterPro" id="IPR020449">
    <property type="entry name" value="Tscrpt_reg_AraC-type_HTH"/>
</dbReference>
<dbReference type="InterPro" id="IPR018060">
    <property type="entry name" value="HTH_AraC"/>
</dbReference>
<evidence type="ECO:0000256" key="3">
    <source>
        <dbReference type="ARBA" id="ARBA00022490"/>
    </source>
</evidence>
<evidence type="ECO:0000256" key="10">
    <source>
        <dbReference type="PROSITE-ProRule" id="PRU00169"/>
    </source>
</evidence>
<proteinExistence type="predicted"/>
<sequence length="498" mass="57711">MRSVLIVDDEYLQRELVKSTVSWEQLNLYIAGEAEDGQEALEKVQSIRPDIIIMDINIPFLNGIEVSRAVKEMDPDIQIIILTAYGEFDYAREALRFGAVNFLLKPLDPKELEKELLNACARIDDIRKQFFIESFAGIAERTAEMHWEKYGYRDDENICLFFVRFADQQAVETYAQDIADLIEEQFEKTEMIDMQTDRLFLTAGREGAEEFRFKVQAACACIEEEIGGSGSFFGSTSNIHKGILQLHEAYKEAYEGLADGRRLGKICPYESGSVTECLGRIPYRAHDFRFLLRSRKYEEAQKQVEDCFESFASENIPRQVIAYVTTDILVNFFMYLVETGEDIVEENEREKQILTELEHLTDIRELREQVTGMIKRSVSQMGERLVPSGKKKVDEAKKYIDENYWQNNLTLNLIAEKTEVNPSYLSSIFKKEYGYSLSRYLIMVRMEKARQMMEEDPNITVTQASELSGYSDAYYFSRSFKQQYGMSPSAYLEKLKCR</sequence>
<evidence type="ECO:0000256" key="7">
    <source>
        <dbReference type="ARBA" id="ARBA00023125"/>
    </source>
</evidence>
<dbReference type="SMART" id="SM00448">
    <property type="entry name" value="REC"/>
    <property type="match status" value="1"/>
</dbReference>
<feature type="modified residue" description="4-aspartylphosphate" evidence="10">
    <location>
        <position position="55"/>
    </location>
</feature>
<comment type="caution">
    <text evidence="13">The sequence shown here is derived from an EMBL/GenBank/DDBJ whole genome shotgun (WGS) entry which is preliminary data.</text>
</comment>
<keyword evidence="8" id="KW-0804">Transcription</keyword>
<accession>A0ABS8FXE2</accession>
<dbReference type="PRINTS" id="PR00032">
    <property type="entry name" value="HTHARAC"/>
</dbReference>
<dbReference type="InterPro" id="IPR001789">
    <property type="entry name" value="Sig_transdc_resp-reg_receiver"/>
</dbReference>
<dbReference type="InterPro" id="IPR011006">
    <property type="entry name" value="CheY-like_superfamily"/>
</dbReference>
<dbReference type="PANTHER" id="PTHR42713">
    <property type="entry name" value="HISTIDINE KINASE-RELATED"/>
    <property type="match status" value="1"/>
</dbReference>
<evidence type="ECO:0000256" key="4">
    <source>
        <dbReference type="ARBA" id="ARBA00022553"/>
    </source>
</evidence>
<evidence type="ECO:0000313" key="13">
    <source>
        <dbReference type="EMBL" id="MCC2254641.1"/>
    </source>
</evidence>
<keyword evidence="6" id="KW-0805">Transcription regulation</keyword>
<reference evidence="13 14" key="1">
    <citation type="submission" date="2021-10" db="EMBL/GenBank/DDBJ databases">
        <title>Anaerobic single-cell dispensing facilitates the cultivation of human gut bacteria.</title>
        <authorList>
            <person name="Afrizal A."/>
        </authorList>
    </citation>
    <scope>NUCLEOTIDE SEQUENCE [LARGE SCALE GENOMIC DNA]</scope>
    <source>
        <strain evidence="13 14">CLA-AA-H200</strain>
    </source>
</reference>
<organism evidence="13 14">
    <name type="scientific">Ruminococcus turbiniformis</name>
    <dbReference type="NCBI Taxonomy" id="2881258"/>
    <lineage>
        <taxon>Bacteria</taxon>
        <taxon>Bacillati</taxon>
        <taxon>Bacillota</taxon>
        <taxon>Clostridia</taxon>
        <taxon>Eubacteriales</taxon>
        <taxon>Oscillospiraceae</taxon>
        <taxon>Ruminococcus</taxon>
    </lineage>
</organism>
<evidence type="ECO:0000256" key="8">
    <source>
        <dbReference type="ARBA" id="ARBA00023163"/>
    </source>
</evidence>
<evidence type="ECO:0000256" key="1">
    <source>
        <dbReference type="ARBA" id="ARBA00004496"/>
    </source>
</evidence>
<evidence type="ECO:0000259" key="12">
    <source>
        <dbReference type="PROSITE" id="PS50110"/>
    </source>
</evidence>
<dbReference type="SUPFAM" id="SSF46689">
    <property type="entry name" value="Homeodomain-like"/>
    <property type="match status" value="2"/>
</dbReference>
<dbReference type="Pfam" id="PF12833">
    <property type="entry name" value="HTH_18"/>
    <property type="match status" value="1"/>
</dbReference>
<evidence type="ECO:0000256" key="6">
    <source>
        <dbReference type="ARBA" id="ARBA00023015"/>
    </source>
</evidence>
<dbReference type="EMBL" id="JAJEQX010000015">
    <property type="protein sequence ID" value="MCC2254641.1"/>
    <property type="molecule type" value="Genomic_DNA"/>
</dbReference>
<dbReference type="InterPro" id="IPR051552">
    <property type="entry name" value="HptR"/>
</dbReference>
<evidence type="ECO:0000256" key="9">
    <source>
        <dbReference type="ARBA" id="ARBA00024867"/>
    </source>
</evidence>
<evidence type="ECO:0000256" key="5">
    <source>
        <dbReference type="ARBA" id="ARBA00023012"/>
    </source>
</evidence>
<protein>
    <recommendedName>
        <fullName evidence="2">Stage 0 sporulation protein A homolog</fullName>
    </recommendedName>
</protein>
<comment type="function">
    <text evidence="9">May play the central regulatory role in sporulation. It may be an element of the effector pathway responsible for the activation of sporulation genes in response to nutritional stress. Spo0A may act in concert with spo0H (a sigma factor) to control the expression of some genes that are critical to the sporulation process.</text>
</comment>